<dbReference type="AlphaFoldDB" id="A0A381SWX3"/>
<proteinExistence type="predicted"/>
<evidence type="ECO:0000256" key="1">
    <source>
        <dbReference type="SAM" id="Phobius"/>
    </source>
</evidence>
<sequence>MLGCTYCAVQDASETINVALIPLAILICIPYLLFWIVTTILKRMYVTDNYQ</sequence>
<protein>
    <submittedName>
        <fullName evidence="2">Uncharacterized protein</fullName>
    </submittedName>
</protein>
<gene>
    <name evidence="2" type="ORF">METZ01_LOCUS61379</name>
</gene>
<keyword evidence="1" id="KW-0812">Transmembrane</keyword>
<name>A0A381SWX3_9ZZZZ</name>
<evidence type="ECO:0000313" key="2">
    <source>
        <dbReference type="EMBL" id="SVA08525.1"/>
    </source>
</evidence>
<feature type="transmembrane region" description="Helical" evidence="1">
    <location>
        <begin position="20"/>
        <end position="41"/>
    </location>
</feature>
<dbReference type="EMBL" id="UINC01003699">
    <property type="protein sequence ID" value="SVA08525.1"/>
    <property type="molecule type" value="Genomic_DNA"/>
</dbReference>
<accession>A0A381SWX3</accession>
<keyword evidence="1" id="KW-1133">Transmembrane helix</keyword>
<keyword evidence="1" id="KW-0472">Membrane</keyword>
<reference evidence="2" key="1">
    <citation type="submission" date="2018-05" db="EMBL/GenBank/DDBJ databases">
        <authorList>
            <person name="Lanie J.A."/>
            <person name="Ng W.-L."/>
            <person name="Kazmierczak K.M."/>
            <person name="Andrzejewski T.M."/>
            <person name="Davidsen T.M."/>
            <person name="Wayne K.J."/>
            <person name="Tettelin H."/>
            <person name="Glass J.I."/>
            <person name="Rusch D."/>
            <person name="Podicherti R."/>
            <person name="Tsui H.-C.T."/>
            <person name="Winkler M.E."/>
        </authorList>
    </citation>
    <scope>NUCLEOTIDE SEQUENCE</scope>
</reference>
<organism evidence="2">
    <name type="scientific">marine metagenome</name>
    <dbReference type="NCBI Taxonomy" id="408172"/>
    <lineage>
        <taxon>unclassified sequences</taxon>
        <taxon>metagenomes</taxon>
        <taxon>ecological metagenomes</taxon>
    </lineage>
</organism>